<dbReference type="Pfam" id="PF00005">
    <property type="entry name" value="ABC_tran"/>
    <property type="match status" value="1"/>
</dbReference>
<sequence length="230" mass="25148">MPAIVCQHIHKSYHHTCSLHDVSLTLEQGSVTGLLGPNGAGKSTLIKCLLGFVKPDRGTIITPAGTTIGYLPELARIPPSLSAWKMVQLACQLTHTDSTDQISSLLNTVLLAPRHWHKPLGTFSKGMRQRVALAYAIAGQPNWLILDEPMSGLDAMGRRQFLDILLDLNARGTGMLVCSHIVPDLVRLCNRVLLIHQGSMIDTIHISAHSMEEAAMLENRLIQTAGHDFE</sequence>
<dbReference type="SMART" id="SM00382">
    <property type="entry name" value="AAA"/>
    <property type="match status" value="1"/>
</dbReference>
<accession>A0A5R9GNZ7</accession>
<dbReference type="RefSeq" id="WP_138239264.1">
    <property type="nucleotide sequence ID" value="NZ_VBRY01000006.1"/>
</dbReference>
<keyword evidence="6" id="KW-1185">Reference proteome</keyword>
<evidence type="ECO:0000256" key="2">
    <source>
        <dbReference type="ARBA" id="ARBA00022741"/>
    </source>
</evidence>
<dbReference type="EMBL" id="VBRY01000006">
    <property type="protein sequence ID" value="TLS67348.1"/>
    <property type="molecule type" value="Genomic_DNA"/>
</dbReference>
<dbReference type="Proteomes" id="UP000306585">
    <property type="component" value="Unassembled WGS sequence"/>
</dbReference>
<name>A0A5R9GNZ7_9PROT</name>
<proteinExistence type="predicted"/>
<dbReference type="GO" id="GO:0016887">
    <property type="term" value="F:ATP hydrolysis activity"/>
    <property type="evidence" value="ECO:0007669"/>
    <property type="project" value="InterPro"/>
</dbReference>
<dbReference type="InterPro" id="IPR003439">
    <property type="entry name" value="ABC_transporter-like_ATP-bd"/>
</dbReference>
<dbReference type="PANTHER" id="PTHR42939:SF1">
    <property type="entry name" value="ABC TRANSPORTER ATP-BINDING PROTEIN ALBC-RELATED"/>
    <property type="match status" value="1"/>
</dbReference>
<dbReference type="GO" id="GO:0005524">
    <property type="term" value="F:ATP binding"/>
    <property type="evidence" value="ECO:0007669"/>
    <property type="project" value="UniProtKB-KW"/>
</dbReference>
<dbReference type="InterPro" id="IPR003593">
    <property type="entry name" value="AAA+_ATPase"/>
</dbReference>
<dbReference type="PANTHER" id="PTHR42939">
    <property type="entry name" value="ABC TRANSPORTER ATP-BINDING PROTEIN ALBC-RELATED"/>
    <property type="match status" value="1"/>
</dbReference>
<feature type="domain" description="ABC transporter" evidence="4">
    <location>
        <begin position="4"/>
        <end position="222"/>
    </location>
</feature>
<dbReference type="Gene3D" id="3.40.50.300">
    <property type="entry name" value="P-loop containing nucleotide triphosphate hydrolases"/>
    <property type="match status" value="1"/>
</dbReference>
<evidence type="ECO:0000313" key="5">
    <source>
        <dbReference type="EMBL" id="TLS67348.1"/>
    </source>
</evidence>
<reference evidence="5 6" key="1">
    <citation type="journal article" date="2019" name="Appl. Environ. Microbiol.">
        <title>Environmental Evidence and Genomic Insight of Iron-oxidizing Bacteria Preference Towards More Corrosion Resistant Stainless Steel at Higher Salinities.</title>
        <authorList>
            <person name="Garrison C.E."/>
            <person name="Price K.A."/>
            <person name="Field E.K."/>
        </authorList>
    </citation>
    <scope>NUCLEOTIDE SEQUENCE [LARGE SCALE GENOMIC DNA]</scope>
    <source>
        <strain evidence="5 6">P3</strain>
    </source>
</reference>
<evidence type="ECO:0000313" key="6">
    <source>
        <dbReference type="Proteomes" id="UP000306585"/>
    </source>
</evidence>
<protein>
    <submittedName>
        <fullName evidence="5">ABC transporter ATP-binding protein</fullName>
    </submittedName>
</protein>
<evidence type="ECO:0000259" key="4">
    <source>
        <dbReference type="PROSITE" id="PS50893"/>
    </source>
</evidence>
<evidence type="ECO:0000256" key="3">
    <source>
        <dbReference type="ARBA" id="ARBA00022840"/>
    </source>
</evidence>
<keyword evidence="2" id="KW-0547">Nucleotide-binding</keyword>
<gene>
    <name evidence="5" type="ORF">FEF65_07945</name>
</gene>
<organism evidence="5 6">
    <name type="scientific">Mariprofundus erugo</name>
    <dbReference type="NCBI Taxonomy" id="2528639"/>
    <lineage>
        <taxon>Bacteria</taxon>
        <taxon>Pseudomonadati</taxon>
        <taxon>Pseudomonadota</taxon>
        <taxon>Candidatius Mariprofundia</taxon>
        <taxon>Mariprofundales</taxon>
        <taxon>Mariprofundaceae</taxon>
        <taxon>Mariprofundus</taxon>
    </lineage>
</organism>
<dbReference type="SUPFAM" id="SSF52540">
    <property type="entry name" value="P-loop containing nucleoside triphosphate hydrolases"/>
    <property type="match status" value="1"/>
</dbReference>
<comment type="caution">
    <text evidence="5">The sequence shown here is derived from an EMBL/GenBank/DDBJ whole genome shotgun (WGS) entry which is preliminary data.</text>
</comment>
<dbReference type="InterPro" id="IPR027417">
    <property type="entry name" value="P-loop_NTPase"/>
</dbReference>
<dbReference type="PROSITE" id="PS50893">
    <property type="entry name" value="ABC_TRANSPORTER_2"/>
    <property type="match status" value="1"/>
</dbReference>
<keyword evidence="3 5" id="KW-0067">ATP-binding</keyword>
<keyword evidence="1" id="KW-0813">Transport</keyword>
<dbReference type="AlphaFoldDB" id="A0A5R9GNZ7"/>
<dbReference type="InterPro" id="IPR051782">
    <property type="entry name" value="ABC_Transporter_VariousFunc"/>
</dbReference>
<evidence type="ECO:0000256" key="1">
    <source>
        <dbReference type="ARBA" id="ARBA00022448"/>
    </source>
</evidence>
<dbReference type="CDD" id="cd03230">
    <property type="entry name" value="ABC_DR_subfamily_A"/>
    <property type="match status" value="1"/>
</dbReference>